<keyword evidence="8" id="KW-1185">Reference proteome</keyword>
<dbReference type="SUPFAM" id="SSF116842">
    <property type="entry name" value="XseB-like"/>
    <property type="match status" value="1"/>
</dbReference>
<evidence type="ECO:0000256" key="3">
    <source>
        <dbReference type="ARBA" id="ARBA00022722"/>
    </source>
</evidence>
<evidence type="ECO:0000313" key="8">
    <source>
        <dbReference type="Proteomes" id="UP001597138"/>
    </source>
</evidence>
<dbReference type="GO" id="GO:0008855">
    <property type="term" value="F:exodeoxyribonuclease VII activity"/>
    <property type="evidence" value="ECO:0007669"/>
    <property type="project" value="UniProtKB-EC"/>
</dbReference>
<evidence type="ECO:0000256" key="2">
    <source>
        <dbReference type="ARBA" id="ARBA00022490"/>
    </source>
</evidence>
<evidence type="ECO:0000256" key="1">
    <source>
        <dbReference type="ARBA" id="ARBA00009998"/>
    </source>
</evidence>
<protein>
    <recommendedName>
        <fullName evidence="6">Exodeoxyribonuclease VII small subunit</fullName>
        <ecNumber evidence="6">3.1.11.6</ecNumber>
    </recommendedName>
</protein>
<dbReference type="InterPro" id="IPR037004">
    <property type="entry name" value="Exonuc_VII_ssu_sf"/>
</dbReference>
<keyword evidence="4 7" id="KW-0378">Hydrolase</keyword>
<keyword evidence="5" id="KW-0269">Exonuclease</keyword>
<dbReference type="EC" id="3.1.11.6" evidence="6"/>
<dbReference type="RefSeq" id="WP_317047944.1">
    <property type="nucleotide sequence ID" value="NZ_JBHUDZ010000016.1"/>
</dbReference>
<name>A0ABW4HH54_9FLAO</name>
<proteinExistence type="inferred from homology"/>
<sequence length="70" mass="7864">MMEEKLTYEAAWSELTAISKEIENETISVDELASKVKRASELIAFCQGRLKATEAEVGKIIDGMENQQKE</sequence>
<gene>
    <name evidence="7" type="primary">xseB</name>
    <name evidence="7" type="ORF">ACFSC2_18650</name>
</gene>
<comment type="similarity">
    <text evidence="1">Belongs to the XseB family.</text>
</comment>
<evidence type="ECO:0000256" key="4">
    <source>
        <dbReference type="ARBA" id="ARBA00022801"/>
    </source>
</evidence>
<comment type="caution">
    <text evidence="7">The sequence shown here is derived from an EMBL/GenBank/DDBJ whole genome shotgun (WGS) entry which is preliminary data.</text>
</comment>
<keyword evidence="2" id="KW-0963">Cytoplasm</keyword>
<evidence type="ECO:0000256" key="5">
    <source>
        <dbReference type="ARBA" id="ARBA00022839"/>
    </source>
</evidence>
<dbReference type="NCBIfam" id="TIGR01280">
    <property type="entry name" value="xseB"/>
    <property type="match status" value="1"/>
</dbReference>
<dbReference type="InterPro" id="IPR003761">
    <property type="entry name" value="Exonuc_VII_S"/>
</dbReference>
<evidence type="ECO:0000313" key="7">
    <source>
        <dbReference type="EMBL" id="MFD1604764.1"/>
    </source>
</evidence>
<reference evidence="8" key="1">
    <citation type="journal article" date="2019" name="Int. J. Syst. Evol. Microbiol.">
        <title>The Global Catalogue of Microorganisms (GCM) 10K type strain sequencing project: providing services to taxonomists for standard genome sequencing and annotation.</title>
        <authorList>
            <consortium name="The Broad Institute Genomics Platform"/>
            <consortium name="The Broad Institute Genome Sequencing Center for Infectious Disease"/>
            <person name="Wu L."/>
            <person name="Ma J."/>
        </authorList>
    </citation>
    <scope>NUCLEOTIDE SEQUENCE [LARGE SCALE GENOMIC DNA]</scope>
    <source>
        <strain evidence="8">CCUG 70865</strain>
    </source>
</reference>
<organism evidence="7 8">
    <name type="scientific">Flavobacterium artemisiae</name>
    <dbReference type="NCBI Taxonomy" id="2126556"/>
    <lineage>
        <taxon>Bacteria</taxon>
        <taxon>Pseudomonadati</taxon>
        <taxon>Bacteroidota</taxon>
        <taxon>Flavobacteriia</taxon>
        <taxon>Flavobacteriales</taxon>
        <taxon>Flavobacteriaceae</taxon>
        <taxon>Flavobacterium</taxon>
    </lineage>
</organism>
<evidence type="ECO:0000256" key="6">
    <source>
        <dbReference type="NCBIfam" id="TIGR01280"/>
    </source>
</evidence>
<keyword evidence="3" id="KW-0540">Nuclease</keyword>
<dbReference type="Pfam" id="PF02609">
    <property type="entry name" value="Exonuc_VII_S"/>
    <property type="match status" value="1"/>
</dbReference>
<dbReference type="Gene3D" id="1.10.287.1040">
    <property type="entry name" value="Exonuclease VII, small subunit"/>
    <property type="match status" value="1"/>
</dbReference>
<accession>A0ABW4HH54</accession>
<dbReference type="EMBL" id="JBHUDZ010000016">
    <property type="protein sequence ID" value="MFD1604764.1"/>
    <property type="molecule type" value="Genomic_DNA"/>
</dbReference>
<dbReference type="Proteomes" id="UP001597138">
    <property type="component" value="Unassembled WGS sequence"/>
</dbReference>